<dbReference type="PANTHER" id="PTHR47958">
    <property type="entry name" value="ATP-DEPENDENT RNA HELICASE DBP3"/>
    <property type="match status" value="1"/>
</dbReference>
<dbReference type="GO" id="GO:0003724">
    <property type="term" value="F:RNA helicase activity"/>
    <property type="evidence" value="ECO:0007669"/>
    <property type="project" value="UniProtKB-EC"/>
</dbReference>
<dbReference type="InterPro" id="IPR000629">
    <property type="entry name" value="RNA-helicase_DEAD-box_CS"/>
</dbReference>
<evidence type="ECO:0000256" key="2">
    <source>
        <dbReference type="ARBA" id="ARBA00022741"/>
    </source>
</evidence>
<dbReference type="GO" id="GO:0016787">
    <property type="term" value="F:hydrolase activity"/>
    <property type="evidence" value="ECO:0007669"/>
    <property type="project" value="UniProtKB-KW"/>
</dbReference>
<dbReference type="GO" id="GO:0005524">
    <property type="term" value="F:ATP binding"/>
    <property type="evidence" value="ECO:0007669"/>
    <property type="project" value="UniProtKB-KW"/>
</dbReference>
<sequence length="468" mass="52137">MAEAAESASTAEYNATPSAVDDLADQLAVEAGAPQDDVDESAELTGLREQDTDVVIDKTDKADPLYARTISSFEDERLDLPAPLLKGLNEMRFVRPSKIQAASLPKIWAGRNLLAQSHNGTGKTACFVLGMLKVVSEEKTPQALCICPTRELAQQIATEVLKMGKYMVQEAGVRVKCILREERYEKGAQMEEQVIIGTPGKVWTLINMRVMATAKIRIFVLDEADEMLALGSLGDQSKRIRQKLPKNVQTLFFSATWTETVIKFAKQLSAVSGHDWSQIEVQRDHIFNDQVKQMYYRCQGMRDKETRLAEILNVVTVGQCIVFVHTREAVDKLAALLISNGHAVSSLHGRMESTSRDKVLHDFRASTTRFLITTNVLSRGIDVPAVTLVIQFDMPVKKGGHYDPETYLHRVGRTGRFGRPGAALNMIHDDTELRILKQIETYYSREGLIVEIPADTGPEDFETLLKAT</sequence>
<dbReference type="InterPro" id="IPR011545">
    <property type="entry name" value="DEAD/DEAH_box_helicase_dom"/>
</dbReference>
<evidence type="ECO:0000256" key="7">
    <source>
        <dbReference type="RuleBase" id="RU000492"/>
    </source>
</evidence>
<evidence type="ECO:0000313" key="11">
    <source>
        <dbReference type="EMBL" id="CAD8488045.1"/>
    </source>
</evidence>
<dbReference type="SMART" id="SM00490">
    <property type="entry name" value="HELICc"/>
    <property type="match status" value="1"/>
</dbReference>
<dbReference type="PROSITE" id="PS00039">
    <property type="entry name" value="DEAD_ATP_HELICASE"/>
    <property type="match status" value="1"/>
</dbReference>
<dbReference type="CDD" id="cd18787">
    <property type="entry name" value="SF2_C_DEAD"/>
    <property type="match status" value="1"/>
</dbReference>
<dbReference type="PROSITE" id="PS51194">
    <property type="entry name" value="HELICASE_CTER"/>
    <property type="match status" value="1"/>
</dbReference>
<comment type="similarity">
    <text evidence="7">Belongs to the DEAD box helicase family.</text>
</comment>
<gene>
    <name evidence="11" type="ORF">PANT1444_LOCUS10079</name>
</gene>
<dbReference type="GO" id="GO:0003676">
    <property type="term" value="F:nucleic acid binding"/>
    <property type="evidence" value="ECO:0007669"/>
    <property type="project" value="InterPro"/>
</dbReference>
<evidence type="ECO:0000256" key="6">
    <source>
        <dbReference type="PROSITE-ProRule" id="PRU00552"/>
    </source>
</evidence>
<evidence type="ECO:0000259" key="8">
    <source>
        <dbReference type="PROSITE" id="PS51192"/>
    </source>
</evidence>
<feature type="short sequence motif" description="Q motif" evidence="6">
    <location>
        <begin position="73"/>
        <end position="101"/>
    </location>
</feature>
<evidence type="ECO:0000259" key="9">
    <source>
        <dbReference type="PROSITE" id="PS51194"/>
    </source>
</evidence>
<dbReference type="InterPro" id="IPR001650">
    <property type="entry name" value="Helicase_C-like"/>
</dbReference>
<evidence type="ECO:0000256" key="4">
    <source>
        <dbReference type="ARBA" id="ARBA00022806"/>
    </source>
</evidence>
<evidence type="ECO:0000256" key="3">
    <source>
        <dbReference type="ARBA" id="ARBA00022801"/>
    </source>
</evidence>
<keyword evidence="4 7" id="KW-0347">Helicase</keyword>
<evidence type="ECO:0000256" key="5">
    <source>
        <dbReference type="ARBA" id="ARBA00022840"/>
    </source>
</evidence>
<feature type="domain" description="DEAD-box RNA helicase Q" evidence="10">
    <location>
        <begin position="73"/>
        <end position="101"/>
    </location>
</feature>
<dbReference type="EC" id="3.6.4.13" evidence="1"/>
<evidence type="ECO:0000256" key="1">
    <source>
        <dbReference type="ARBA" id="ARBA00012552"/>
    </source>
</evidence>
<dbReference type="PROSITE" id="PS51192">
    <property type="entry name" value="HELICASE_ATP_BIND_1"/>
    <property type="match status" value="1"/>
</dbReference>
<dbReference type="AlphaFoldDB" id="A0A7S0ELH3"/>
<reference evidence="11" key="1">
    <citation type="submission" date="2021-01" db="EMBL/GenBank/DDBJ databases">
        <authorList>
            <person name="Corre E."/>
            <person name="Pelletier E."/>
            <person name="Niang G."/>
            <person name="Scheremetjew M."/>
            <person name="Finn R."/>
            <person name="Kale V."/>
            <person name="Holt S."/>
            <person name="Cochrane G."/>
            <person name="Meng A."/>
            <person name="Brown T."/>
            <person name="Cohen L."/>
        </authorList>
    </citation>
    <scope>NUCLEOTIDE SEQUENCE</scope>
    <source>
        <strain evidence="11">CCMP1374</strain>
    </source>
</reference>
<dbReference type="EMBL" id="HBEP01017904">
    <property type="protein sequence ID" value="CAD8488045.1"/>
    <property type="molecule type" value="Transcribed_RNA"/>
</dbReference>
<organism evidence="11">
    <name type="scientific">Phaeocystis antarctica</name>
    <dbReference type="NCBI Taxonomy" id="33657"/>
    <lineage>
        <taxon>Eukaryota</taxon>
        <taxon>Haptista</taxon>
        <taxon>Haptophyta</taxon>
        <taxon>Prymnesiophyceae</taxon>
        <taxon>Phaeocystales</taxon>
        <taxon>Phaeocystaceae</taxon>
        <taxon>Phaeocystis</taxon>
    </lineage>
</organism>
<dbReference type="InterPro" id="IPR014001">
    <property type="entry name" value="Helicase_ATP-bd"/>
</dbReference>
<dbReference type="InterPro" id="IPR014014">
    <property type="entry name" value="RNA_helicase_DEAD_Q_motif"/>
</dbReference>
<dbReference type="Gene3D" id="3.40.50.300">
    <property type="entry name" value="P-loop containing nucleotide triphosphate hydrolases"/>
    <property type="match status" value="2"/>
</dbReference>
<evidence type="ECO:0000259" key="10">
    <source>
        <dbReference type="PROSITE" id="PS51195"/>
    </source>
</evidence>
<dbReference type="PROSITE" id="PS51195">
    <property type="entry name" value="Q_MOTIF"/>
    <property type="match status" value="1"/>
</dbReference>
<dbReference type="SMART" id="SM00487">
    <property type="entry name" value="DEXDc"/>
    <property type="match status" value="1"/>
</dbReference>
<feature type="domain" description="Helicase C-terminal" evidence="9">
    <location>
        <begin position="307"/>
        <end position="465"/>
    </location>
</feature>
<dbReference type="SUPFAM" id="SSF52540">
    <property type="entry name" value="P-loop containing nucleoside triphosphate hydrolases"/>
    <property type="match status" value="1"/>
</dbReference>
<accession>A0A7S0ELH3</accession>
<keyword evidence="5 7" id="KW-0067">ATP-binding</keyword>
<feature type="domain" description="Helicase ATP-binding" evidence="8">
    <location>
        <begin position="104"/>
        <end position="275"/>
    </location>
</feature>
<dbReference type="InterPro" id="IPR027417">
    <property type="entry name" value="P-loop_NTPase"/>
</dbReference>
<keyword evidence="2 7" id="KW-0547">Nucleotide-binding</keyword>
<protein>
    <recommendedName>
        <fullName evidence="1">RNA helicase</fullName>
        <ecNumber evidence="1">3.6.4.13</ecNumber>
    </recommendedName>
</protein>
<name>A0A7S0ELH3_9EUKA</name>
<dbReference type="Pfam" id="PF00271">
    <property type="entry name" value="Helicase_C"/>
    <property type="match status" value="1"/>
</dbReference>
<dbReference type="Pfam" id="PF00270">
    <property type="entry name" value="DEAD"/>
    <property type="match status" value="1"/>
</dbReference>
<keyword evidence="3 7" id="KW-0378">Hydrolase</keyword>
<proteinExistence type="inferred from homology"/>